<gene>
    <name evidence="2" type="ORF">JZ751_023434</name>
</gene>
<organism evidence="2 3">
    <name type="scientific">Albula glossodonta</name>
    <name type="common">roundjaw bonefish</name>
    <dbReference type="NCBI Taxonomy" id="121402"/>
    <lineage>
        <taxon>Eukaryota</taxon>
        <taxon>Metazoa</taxon>
        <taxon>Chordata</taxon>
        <taxon>Craniata</taxon>
        <taxon>Vertebrata</taxon>
        <taxon>Euteleostomi</taxon>
        <taxon>Actinopterygii</taxon>
        <taxon>Neopterygii</taxon>
        <taxon>Teleostei</taxon>
        <taxon>Albuliformes</taxon>
        <taxon>Albulidae</taxon>
        <taxon>Albula</taxon>
    </lineage>
</organism>
<sequence length="541" mass="58220">MGKASLQQTCGSSEGNDFYSSRVLSVIRELQDNLIRSHAAGVGSPLSPERTRMLLALRINILAKGHSGVSLETLHRMENTSVNRSINSLTCGAWQGLKFLHTPGDVPPAQDLGLLCTPCFEVEVASCLSYVPERGTVGASGDLAPLAHLALGLMGEGNMWSLKTGWAEAKYVLEIHGLKPISLGPKEGLALINGTQLITALGAEAVERAQAIARQADVIAALTLQVLKGTTKAFDSDIHAARPHPGQVDVAWRLRSVLDSDVFPSEITGEDTPAPITITQLQSLRSAASYIYITQLQSLRSAASYIYITQLQSLRSAASYIYITQLQSLRSAASYIYITQLQSLRSAASYIYITQLQSLMTLVFNPLCFLFRSMALDFLSIGVHELASISERRIERLCNPSLSELPAFLVTEGGLNSGFMIAHCTAAALVTLIVSPAVSENKVLCHPSSVDSLSTSAATEDHVSMGGWAARKALRVVEHVEQGGSGSVTHIICASMQAKQSQEAVLAIELLAACQALEFHRPLKTTPPLEAVYQLVRMVVR</sequence>
<dbReference type="AlphaFoldDB" id="A0A8T2MSU6"/>
<dbReference type="Gene3D" id="1.20.200.10">
    <property type="entry name" value="Fumarase/aspartase (Central domain)"/>
    <property type="match status" value="2"/>
</dbReference>
<keyword evidence="3" id="KW-1185">Reference proteome</keyword>
<dbReference type="InterPro" id="IPR008948">
    <property type="entry name" value="L-Aspartase-like"/>
</dbReference>
<dbReference type="Pfam" id="PF00221">
    <property type="entry name" value="Lyase_aromatic"/>
    <property type="match status" value="3"/>
</dbReference>
<dbReference type="InterPro" id="IPR024083">
    <property type="entry name" value="Fumarase/histidase_N"/>
</dbReference>
<evidence type="ECO:0000313" key="2">
    <source>
        <dbReference type="EMBL" id="KAG9330646.1"/>
    </source>
</evidence>
<dbReference type="Proteomes" id="UP000824540">
    <property type="component" value="Unassembled WGS sequence"/>
</dbReference>
<dbReference type="CDD" id="cd00332">
    <property type="entry name" value="PAL-HAL"/>
    <property type="match status" value="1"/>
</dbReference>
<name>A0A8T2MSU6_9TELE</name>
<evidence type="ECO:0000313" key="3">
    <source>
        <dbReference type="Proteomes" id="UP000824540"/>
    </source>
</evidence>
<dbReference type="OrthoDB" id="10051290at2759"/>
<dbReference type="EMBL" id="JAFBMS010000508">
    <property type="protein sequence ID" value="KAG9330646.1"/>
    <property type="molecule type" value="Genomic_DNA"/>
</dbReference>
<reference evidence="2" key="1">
    <citation type="thesis" date="2021" institute="BYU ScholarsArchive" country="Provo, UT, USA">
        <title>Applications of and Algorithms for Genome Assembly and Genomic Analyses with an Emphasis on Marine Teleosts.</title>
        <authorList>
            <person name="Pickett B.D."/>
        </authorList>
    </citation>
    <scope>NUCLEOTIDE SEQUENCE</scope>
    <source>
        <strain evidence="2">HI-2016</strain>
    </source>
</reference>
<dbReference type="GO" id="GO:0016841">
    <property type="term" value="F:ammonia-lyase activity"/>
    <property type="evidence" value="ECO:0007669"/>
    <property type="project" value="InterPro"/>
</dbReference>
<dbReference type="InterPro" id="IPR022313">
    <property type="entry name" value="Phe/His_NH3-lyase_AS"/>
</dbReference>
<dbReference type="PANTHER" id="PTHR10362">
    <property type="entry name" value="HISTIDINE AMMONIA-LYASE"/>
    <property type="match status" value="1"/>
</dbReference>
<dbReference type="PROSITE" id="PS00488">
    <property type="entry name" value="PAL_HISTIDASE"/>
    <property type="match status" value="1"/>
</dbReference>
<comment type="caution">
    <text evidence="2">The sequence shown here is derived from an EMBL/GenBank/DDBJ whole genome shotgun (WGS) entry which is preliminary data.</text>
</comment>
<protein>
    <recommendedName>
        <fullName evidence="4">Histidine ammonia-lyase</fullName>
    </recommendedName>
</protein>
<dbReference type="SUPFAM" id="SSF48557">
    <property type="entry name" value="L-aspartase-like"/>
    <property type="match status" value="3"/>
</dbReference>
<dbReference type="Gene3D" id="1.10.275.10">
    <property type="entry name" value="Fumarase/aspartase (N-terminal domain)"/>
    <property type="match status" value="2"/>
</dbReference>
<comment type="similarity">
    <text evidence="1">Belongs to the PAL/histidase family.</text>
</comment>
<proteinExistence type="inferred from homology"/>
<dbReference type="InterPro" id="IPR001106">
    <property type="entry name" value="Aromatic_Lyase"/>
</dbReference>
<evidence type="ECO:0008006" key="4">
    <source>
        <dbReference type="Google" id="ProtNLM"/>
    </source>
</evidence>
<evidence type="ECO:0000256" key="1">
    <source>
        <dbReference type="ARBA" id="ARBA00007238"/>
    </source>
</evidence>
<accession>A0A8T2MSU6</accession>